<accession>A0A3S9PYH3</accession>
<feature type="signal peptide" evidence="2">
    <location>
        <begin position="1"/>
        <end position="23"/>
    </location>
</feature>
<dbReference type="PROSITE" id="PS51257">
    <property type="entry name" value="PROKAR_LIPOPROTEIN"/>
    <property type="match status" value="1"/>
</dbReference>
<evidence type="ECO:0000256" key="2">
    <source>
        <dbReference type="SAM" id="SignalP"/>
    </source>
</evidence>
<dbReference type="RefSeq" id="WP_126704195.1">
    <property type="nucleotide sequence ID" value="NZ_CP034593.1"/>
</dbReference>
<dbReference type="AlphaFoldDB" id="A0A3S9PYH3"/>
<protein>
    <submittedName>
        <fullName evidence="3">Uncharacterized protein</fullName>
    </submittedName>
</protein>
<dbReference type="KEGG" id="flh:EJ997_08665"/>
<feature type="chain" id="PRO_5019478538" evidence="2">
    <location>
        <begin position="24"/>
        <end position="136"/>
    </location>
</feature>
<evidence type="ECO:0000313" key="3">
    <source>
        <dbReference type="EMBL" id="AZQ77392.1"/>
    </source>
</evidence>
<name>A0A3S9PYH3_9ACTO</name>
<dbReference type="EMBL" id="CP034593">
    <property type="protein sequence ID" value="AZQ77392.1"/>
    <property type="molecule type" value="Genomic_DNA"/>
</dbReference>
<keyword evidence="2" id="KW-0732">Signal</keyword>
<organism evidence="3 4">
    <name type="scientific">Flaviflexus ciconiae</name>
    <dbReference type="NCBI Taxonomy" id="2496867"/>
    <lineage>
        <taxon>Bacteria</taxon>
        <taxon>Bacillati</taxon>
        <taxon>Actinomycetota</taxon>
        <taxon>Actinomycetes</taxon>
        <taxon>Actinomycetales</taxon>
        <taxon>Actinomycetaceae</taxon>
        <taxon>Flaviflexus</taxon>
    </lineage>
</organism>
<sequence>MKAMRYLAVAVAALAISACSDSADSTGPYTVEVTAIPASTQPPRGPSGTHTLLGDVADDGEGRIRTLTDDELTQAEQSIDALIEKADEPLSLCTGTEAMSVEIRNAENALLYDKVVDPCSEGTEWSTANSLYDLLG</sequence>
<feature type="region of interest" description="Disordered" evidence="1">
    <location>
        <begin position="37"/>
        <end position="57"/>
    </location>
</feature>
<evidence type="ECO:0000256" key="1">
    <source>
        <dbReference type="SAM" id="MobiDB-lite"/>
    </source>
</evidence>
<proteinExistence type="predicted"/>
<dbReference type="Proteomes" id="UP000280344">
    <property type="component" value="Chromosome"/>
</dbReference>
<reference evidence="3 4" key="1">
    <citation type="submission" date="2018-12" db="EMBL/GenBank/DDBJ databases">
        <title>Complete genome sequence of Flaviflexus sp. H23T48.</title>
        <authorList>
            <person name="Bae J.-W."/>
            <person name="Lee J.-Y."/>
        </authorList>
    </citation>
    <scope>NUCLEOTIDE SEQUENCE [LARGE SCALE GENOMIC DNA]</scope>
    <source>
        <strain evidence="3 4">H23T48</strain>
    </source>
</reference>
<keyword evidence="4" id="KW-1185">Reference proteome</keyword>
<evidence type="ECO:0000313" key="4">
    <source>
        <dbReference type="Proteomes" id="UP000280344"/>
    </source>
</evidence>
<gene>
    <name evidence="3" type="ORF">EJ997_08665</name>
</gene>